<proteinExistence type="predicted"/>
<feature type="transmembrane region" description="Helical" evidence="1">
    <location>
        <begin position="15"/>
        <end position="38"/>
    </location>
</feature>
<dbReference type="Proteomes" id="UP000030647">
    <property type="component" value="Unassembled WGS sequence"/>
</dbReference>
<dbReference type="Gene3D" id="3.40.250.10">
    <property type="entry name" value="Rhodanese-like domain"/>
    <property type="match status" value="1"/>
</dbReference>
<feature type="domain" description="Rhodanese" evidence="2">
    <location>
        <begin position="55"/>
        <end position="143"/>
    </location>
</feature>
<dbReference type="SUPFAM" id="SSF52821">
    <property type="entry name" value="Rhodanese/Cell cycle control phosphatase"/>
    <property type="match status" value="1"/>
</dbReference>
<dbReference type="InterPro" id="IPR001763">
    <property type="entry name" value="Rhodanese-like_dom"/>
</dbReference>
<keyword evidence="1" id="KW-0472">Membrane</keyword>
<keyword evidence="4" id="KW-1185">Reference proteome</keyword>
<dbReference type="EMBL" id="KI271586">
    <property type="protein sequence ID" value="ERL65539.1"/>
    <property type="molecule type" value="Genomic_DNA"/>
</dbReference>
<dbReference type="InterPro" id="IPR036873">
    <property type="entry name" value="Rhodanese-like_dom_sf"/>
</dbReference>
<dbReference type="PROSITE" id="PS50206">
    <property type="entry name" value="RHODANESE_3"/>
    <property type="match status" value="1"/>
</dbReference>
<dbReference type="SMART" id="SM00450">
    <property type="entry name" value="RHOD"/>
    <property type="match status" value="1"/>
</dbReference>
<dbReference type="PANTHER" id="PTHR43031:SF18">
    <property type="entry name" value="RHODANESE-RELATED SULFURTRANSFERASES"/>
    <property type="match status" value="1"/>
</dbReference>
<evidence type="ECO:0000256" key="1">
    <source>
        <dbReference type="SAM" id="Phobius"/>
    </source>
</evidence>
<sequence length="143" mass="16388">MQGMFFLASGFNQGIWILNGFLLLIVLYMIGSPTYYWWRGRQLKGAIDEDTFEKGRTRAQIVDLRDRKTFDTKHILGARSMPIASLKQDMGSLRKDLPVYLYESGTNLAIRAALQLKKAGFTDVKWLKGGFREWHGKIKGKNV</sequence>
<organism evidence="3 4">
    <name type="scientific">Schleiferilactobacillus shenzhenensis LY-73</name>
    <dbReference type="NCBI Taxonomy" id="1231336"/>
    <lineage>
        <taxon>Bacteria</taxon>
        <taxon>Bacillati</taxon>
        <taxon>Bacillota</taxon>
        <taxon>Bacilli</taxon>
        <taxon>Lactobacillales</taxon>
        <taxon>Lactobacillaceae</taxon>
        <taxon>Schleiferilactobacillus</taxon>
    </lineage>
</organism>
<dbReference type="HOGENOM" id="CLU_089574_1_3_9"/>
<dbReference type="eggNOG" id="COG0607">
    <property type="taxonomic scope" value="Bacteria"/>
</dbReference>
<dbReference type="InterPro" id="IPR050229">
    <property type="entry name" value="GlpE_sulfurtransferase"/>
</dbReference>
<dbReference type="STRING" id="1231336.L248_2612"/>
<evidence type="ECO:0000259" key="2">
    <source>
        <dbReference type="PROSITE" id="PS50206"/>
    </source>
</evidence>
<evidence type="ECO:0000313" key="4">
    <source>
        <dbReference type="Proteomes" id="UP000030647"/>
    </source>
</evidence>
<protein>
    <recommendedName>
        <fullName evidence="2">Rhodanese domain-containing protein</fullName>
    </recommendedName>
</protein>
<dbReference type="Pfam" id="PF00581">
    <property type="entry name" value="Rhodanese"/>
    <property type="match status" value="1"/>
</dbReference>
<accession>U4TMU6</accession>
<name>U4TMU6_9LACO</name>
<gene>
    <name evidence="3" type="ORF">L248_2612</name>
</gene>
<reference evidence="4" key="1">
    <citation type="journal article" date="2013" name="Genome Announc.">
        <title>Whole-Genome Sequencing of Lactobacillus shenzhenensis Strain LY-73T.</title>
        <authorList>
            <person name="Lin Z."/>
            <person name="Liu Z."/>
            <person name="Yang R."/>
            <person name="Zou Y."/>
            <person name="Wan D."/>
            <person name="Chen J."/>
            <person name="Guo M."/>
            <person name="Zhao J."/>
            <person name="Fang C."/>
            <person name="Yang R."/>
            <person name="Liu F."/>
        </authorList>
    </citation>
    <scope>NUCLEOTIDE SEQUENCE [LARGE SCALE GENOMIC DNA]</scope>
    <source>
        <strain evidence="4">LY-73</strain>
    </source>
</reference>
<evidence type="ECO:0000313" key="3">
    <source>
        <dbReference type="EMBL" id="ERL65539.1"/>
    </source>
</evidence>
<keyword evidence="1" id="KW-0812">Transmembrane</keyword>
<keyword evidence="1" id="KW-1133">Transmembrane helix</keyword>
<dbReference type="AlphaFoldDB" id="U4TMU6"/>
<dbReference type="PANTHER" id="PTHR43031">
    <property type="entry name" value="FAD-DEPENDENT OXIDOREDUCTASE"/>
    <property type="match status" value="1"/>
</dbReference>
<dbReference type="CDD" id="cd00158">
    <property type="entry name" value="RHOD"/>
    <property type="match status" value="1"/>
</dbReference>